<organism evidence="2 3">
    <name type="scientific">Kitasatospora cineracea</name>
    <dbReference type="NCBI Taxonomy" id="88074"/>
    <lineage>
        <taxon>Bacteria</taxon>
        <taxon>Bacillati</taxon>
        <taxon>Actinomycetota</taxon>
        <taxon>Actinomycetes</taxon>
        <taxon>Kitasatosporales</taxon>
        <taxon>Streptomycetaceae</taxon>
        <taxon>Kitasatospora</taxon>
    </lineage>
</organism>
<comment type="caution">
    <text evidence="2">The sequence shown here is derived from an EMBL/GenBank/DDBJ whole genome shotgun (WGS) entry which is preliminary data.</text>
</comment>
<keyword evidence="1" id="KW-0472">Membrane</keyword>
<evidence type="ECO:0000313" key="2">
    <source>
        <dbReference type="EMBL" id="RPE34522.1"/>
    </source>
</evidence>
<evidence type="ECO:0000256" key="1">
    <source>
        <dbReference type="SAM" id="Phobius"/>
    </source>
</evidence>
<accession>A0A3N4RM75</accession>
<sequence length="489" mass="53572">MYPPPPYQQYQDQQYQPPYPYPYPYPPQPPRRGARVLAWLGIGVVLLVVAAAVGGTAYLQVHRKRPTTPAYVVEQENWRKVADGLTRALAAKDEEAFVRPFAAGAVKDRQRLVFRNLLKVPWETARWEVSASPLNGQLRVDFVHQVKDVDNLPIAEEYGWQVLPVGSGTEVITGVGAVKDHQGKSLDTGYYPAPWDVYDDLSVRVRDHLVAMADKGQEGELDRDVDVLARAAGDDLSAWRQFAPAPVGERRGAQGFFVVLEKNREVYNKLYQGDGKQDDSLEAGVNMPVVAADAPGRSGADGMTVGSSRIVMDTTDSRFTGSHWQEGVTDIGRHEMAHAIVATLLSERPTAAGKGQPHDWVAEGFAEFMALRGKDSLAREELADDLREVEFDGRLPGEEGEFYADTAEARSANYALSGDAVRYLAATYGEAKVFAFVAAHYAKPSGYAEELAAATGRSGDAFQTAWAEHVRAATSATNGKTKSKTDQKR</sequence>
<evidence type="ECO:0000313" key="3">
    <source>
        <dbReference type="Proteomes" id="UP000266906"/>
    </source>
</evidence>
<gene>
    <name evidence="2" type="ORF">EDD38_2841</name>
</gene>
<name>A0A3N4RM75_9ACTN</name>
<dbReference type="AlphaFoldDB" id="A0A3N4RM75"/>
<feature type="transmembrane region" description="Helical" evidence="1">
    <location>
        <begin position="36"/>
        <end position="59"/>
    </location>
</feature>
<dbReference type="EMBL" id="RKQG01000001">
    <property type="protein sequence ID" value="RPE34522.1"/>
    <property type="molecule type" value="Genomic_DNA"/>
</dbReference>
<keyword evidence="3" id="KW-1185">Reference proteome</keyword>
<proteinExistence type="predicted"/>
<keyword evidence="1" id="KW-0812">Transmembrane</keyword>
<evidence type="ECO:0008006" key="4">
    <source>
        <dbReference type="Google" id="ProtNLM"/>
    </source>
</evidence>
<dbReference type="RefSeq" id="WP_244259896.1">
    <property type="nucleotide sequence ID" value="NZ_RKQG01000001.1"/>
</dbReference>
<reference evidence="2 3" key="1">
    <citation type="submission" date="2018-11" db="EMBL/GenBank/DDBJ databases">
        <title>Sequencing the genomes of 1000 actinobacteria strains.</title>
        <authorList>
            <person name="Klenk H.-P."/>
        </authorList>
    </citation>
    <scope>NUCLEOTIDE SEQUENCE [LARGE SCALE GENOMIC DNA]</scope>
    <source>
        <strain evidence="2 3">DSM 44781</strain>
    </source>
</reference>
<dbReference type="Proteomes" id="UP000266906">
    <property type="component" value="Unassembled WGS sequence"/>
</dbReference>
<keyword evidence="1" id="KW-1133">Transmembrane helix</keyword>
<protein>
    <recommendedName>
        <fullName evidence="4">Peptidase MA superfamily protein</fullName>
    </recommendedName>
</protein>